<dbReference type="InterPro" id="IPR005875">
    <property type="entry name" value="PurK"/>
</dbReference>
<keyword evidence="3 5" id="KW-0658">Purine biosynthesis</keyword>
<name>A0A917UT95_9DEIO</name>
<evidence type="ECO:0000256" key="4">
    <source>
        <dbReference type="ARBA" id="ARBA00022840"/>
    </source>
</evidence>
<keyword evidence="4 5" id="KW-0067">ATP-binding</keyword>
<dbReference type="InterPro" id="IPR016185">
    <property type="entry name" value="PreATP-grasp_dom_sf"/>
</dbReference>
<feature type="binding site" evidence="5">
    <location>
        <begin position="273"/>
        <end position="274"/>
    </location>
    <ligand>
        <name>ATP</name>
        <dbReference type="ChEBI" id="CHEBI:30616"/>
    </ligand>
</feature>
<keyword evidence="2 5" id="KW-0547">Nucleotide-binding</keyword>
<dbReference type="InterPro" id="IPR054350">
    <property type="entry name" value="PurT/PurK_preATP-grasp"/>
</dbReference>
<feature type="binding site" evidence="5">
    <location>
        <begin position="158"/>
        <end position="164"/>
    </location>
    <ligand>
        <name>ATP</name>
        <dbReference type="ChEBI" id="CHEBI:30616"/>
    </ligand>
</feature>
<dbReference type="Gene3D" id="3.30.470.20">
    <property type="entry name" value="ATP-grasp fold, B domain"/>
    <property type="match status" value="1"/>
</dbReference>
<evidence type="ECO:0000256" key="6">
    <source>
        <dbReference type="RuleBase" id="RU361200"/>
    </source>
</evidence>
<comment type="pathway">
    <text evidence="5 6">Purine metabolism; IMP biosynthesis via de novo pathway; 5-amino-1-(5-phospho-D-ribosyl)imidazole-4-carboxylate from 5-amino-1-(5-phospho-D-ribosyl)imidazole (N5-CAIR route): step 1/2.</text>
</comment>
<dbReference type="AlphaFoldDB" id="A0A917UT95"/>
<dbReference type="GO" id="GO:0005524">
    <property type="term" value="F:ATP binding"/>
    <property type="evidence" value="ECO:0007669"/>
    <property type="project" value="UniProtKB-UniRule"/>
</dbReference>
<dbReference type="Proteomes" id="UP000635726">
    <property type="component" value="Unassembled WGS sequence"/>
</dbReference>
<evidence type="ECO:0000256" key="2">
    <source>
        <dbReference type="ARBA" id="ARBA00022741"/>
    </source>
</evidence>
<feature type="binding site" evidence="5">
    <location>
        <position position="113"/>
    </location>
    <ligand>
        <name>ATP</name>
        <dbReference type="ChEBI" id="CHEBI:30616"/>
    </ligand>
</feature>
<dbReference type="RefSeq" id="WP_268238840.1">
    <property type="nucleotide sequence ID" value="NZ_BMOE01000012.1"/>
</dbReference>
<feature type="binding site" evidence="5">
    <location>
        <position position="219"/>
    </location>
    <ligand>
        <name>ATP</name>
        <dbReference type="ChEBI" id="CHEBI:30616"/>
    </ligand>
</feature>
<dbReference type="Pfam" id="PF02222">
    <property type="entry name" value="ATP-grasp"/>
    <property type="match status" value="1"/>
</dbReference>
<dbReference type="InterPro" id="IPR011054">
    <property type="entry name" value="Rudment_hybrid_motif"/>
</dbReference>
<dbReference type="InterPro" id="IPR011761">
    <property type="entry name" value="ATP-grasp"/>
</dbReference>
<comment type="subunit">
    <text evidence="5 6">Homodimer.</text>
</comment>
<feature type="binding site" evidence="5">
    <location>
        <position position="153"/>
    </location>
    <ligand>
        <name>ATP</name>
        <dbReference type="ChEBI" id="CHEBI:30616"/>
    </ligand>
</feature>
<comment type="function">
    <text evidence="6">Catalyzes the ATP-dependent conversion of 5-aminoimidazole ribonucleotide (AIR) and HCO(3)- to N5-carboxyaminoimidazole ribonucleotide (N5-CAIR).</text>
</comment>
<dbReference type="SUPFAM" id="SSF51246">
    <property type="entry name" value="Rudiment single hybrid motif"/>
    <property type="match status" value="1"/>
</dbReference>
<evidence type="ECO:0000256" key="1">
    <source>
        <dbReference type="ARBA" id="ARBA00022598"/>
    </source>
</evidence>
<evidence type="ECO:0000313" key="9">
    <source>
        <dbReference type="Proteomes" id="UP000635726"/>
    </source>
</evidence>
<evidence type="ECO:0000313" key="8">
    <source>
        <dbReference type="EMBL" id="GGJ83738.1"/>
    </source>
</evidence>
<dbReference type="SUPFAM" id="SSF52440">
    <property type="entry name" value="PreATP-grasp domain"/>
    <property type="match status" value="1"/>
</dbReference>
<dbReference type="PROSITE" id="PS50975">
    <property type="entry name" value="ATP_GRASP"/>
    <property type="match status" value="1"/>
</dbReference>
<feature type="binding site" evidence="5">
    <location>
        <position position="196"/>
    </location>
    <ligand>
        <name>ATP</name>
        <dbReference type="ChEBI" id="CHEBI:30616"/>
    </ligand>
</feature>
<dbReference type="HAMAP" id="MF_01928">
    <property type="entry name" value="PurK"/>
    <property type="match status" value="1"/>
</dbReference>
<comment type="catalytic activity">
    <reaction evidence="5 6">
        <text>5-amino-1-(5-phospho-beta-D-ribosyl)imidazole + hydrogencarbonate + ATP = 5-carboxyamino-1-(5-phospho-D-ribosyl)imidazole + ADP + phosphate + 2 H(+)</text>
        <dbReference type="Rhea" id="RHEA:19317"/>
        <dbReference type="ChEBI" id="CHEBI:15378"/>
        <dbReference type="ChEBI" id="CHEBI:17544"/>
        <dbReference type="ChEBI" id="CHEBI:30616"/>
        <dbReference type="ChEBI" id="CHEBI:43474"/>
        <dbReference type="ChEBI" id="CHEBI:58730"/>
        <dbReference type="ChEBI" id="CHEBI:137981"/>
        <dbReference type="ChEBI" id="CHEBI:456216"/>
        <dbReference type="EC" id="6.3.4.18"/>
    </reaction>
</comment>
<dbReference type="PANTHER" id="PTHR11609">
    <property type="entry name" value="PURINE BIOSYNTHESIS PROTEIN 6/7, PUR6/7"/>
    <property type="match status" value="1"/>
</dbReference>
<dbReference type="FunFam" id="3.30.1490.20:FF:000015">
    <property type="entry name" value="N5-carboxyaminoimidazole ribonucleotide synthase"/>
    <property type="match status" value="1"/>
</dbReference>
<dbReference type="Gene3D" id="3.30.1490.20">
    <property type="entry name" value="ATP-grasp fold, A domain"/>
    <property type="match status" value="1"/>
</dbReference>
<dbReference type="InterPro" id="IPR040686">
    <property type="entry name" value="PurK_C"/>
</dbReference>
<evidence type="ECO:0000256" key="3">
    <source>
        <dbReference type="ARBA" id="ARBA00022755"/>
    </source>
</evidence>
<keyword evidence="1 5" id="KW-0436">Ligase</keyword>
<reference evidence="8" key="2">
    <citation type="submission" date="2020-09" db="EMBL/GenBank/DDBJ databases">
        <authorList>
            <person name="Sun Q."/>
            <person name="Ohkuma M."/>
        </authorList>
    </citation>
    <scope>NUCLEOTIDE SEQUENCE</scope>
    <source>
        <strain evidence="8">JCM 14371</strain>
    </source>
</reference>
<dbReference type="InterPro" id="IPR003135">
    <property type="entry name" value="ATP-grasp_carboxylate-amine"/>
</dbReference>
<dbReference type="GO" id="GO:0034028">
    <property type="term" value="F:5-(carboxyamino)imidazole ribonucleotide synthase activity"/>
    <property type="evidence" value="ECO:0007669"/>
    <property type="project" value="UniProtKB-UniRule"/>
</dbReference>
<comment type="similarity">
    <text evidence="5 6">Belongs to the PurK/PurT family.</text>
</comment>
<dbReference type="GO" id="GO:0004638">
    <property type="term" value="F:phosphoribosylaminoimidazole carboxylase activity"/>
    <property type="evidence" value="ECO:0007669"/>
    <property type="project" value="InterPro"/>
</dbReference>
<dbReference type="Pfam" id="PF17769">
    <property type="entry name" value="PurK_C"/>
    <property type="match status" value="1"/>
</dbReference>
<feature type="domain" description="ATP-grasp" evidence="7">
    <location>
        <begin position="117"/>
        <end position="303"/>
    </location>
</feature>
<organism evidence="8 9">
    <name type="scientific">Deinococcus aquiradiocola</name>
    <dbReference type="NCBI Taxonomy" id="393059"/>
    <lineage>
        <taxon>Bacteria</taxon>
        <taxon>Thermotogati</taxon>
        <taxon>Deinococcota</taxon>
        <taxon>Deinococci</taxon>
        <taxon>Deinococcales</taxon>
        <taxon>Deinococcaceae</taxon>
        <taxon>Deinococcus</taxon>
    </lineage>
</organism>
<dbReference type="SUPFAM" id="SSF56059">
    <property type="entry name" value="Glutathione synthetase ATP-binding domain-like"/>
    <property type="match status" value="1"/>
</dbReference>
<protein>
    <recommendedName>
        <fullName evidence="5 6">N5-carboxyaminoimidazole ribonucleotide synthase</fullName>
        <shortName evidence="5 6">N5-CAIR synthase</shortName>
        <ecNumber evidence="5 6">6.3.4.18</ecNumber>
    </recommendedName>
    <alternativeName>
        <fullName evidence="5 6">5-(carboxyamino)imidazole ribonucleotide synthetase</fullName>
    </alternativeName>
</protein>
<dbReference type="InterPro" id="IPR013815">
    <property type="entry name" value="ATP_grasp_subdomain_1"/>
</dbReference>
<dbReference type="EC" id="6.3.4.18" evidence="5 6"/>
<dbReference type="PANTHER" id="PTHR11609:SF5">
    <property type="entry name" value="PHOSPHORIBOSYLAMINOIMIDAZOLE CARBOXYLASE"/>
    <property type="match status" value="1"/>
</dbReference>
<reference evidence="8" key="1">
    <citation type="journal article" date="2014" name="Int. J. Syst. Evol. Microbiol.">
        <title>Complete genome sequence of Corynebacterium casei LMG S-19264T (=DSM 44701T), isolated from a smear-ripened cheese.</title>
        <authorList>
            <consortium name="US DOE Joint Genome Institute (JGI-PGF)"/>
            <person name="Walter F."/>
            <person name="Albersmeier A."/>
            <person name="Kalinowski J."/>
            <person name="Ruckert C."/>
        </authorList>
    </citation>
    <scope>NUCLEOTIDE SEQUENCE</scope>
    <source>
        <strain evidence="8">JCM 14371</strain>
    </source>
</reference>
<dbReference type="Pfam" id="PF22660">
    <property type="entry name" value="RS_preATP-grasp-like"/>
    <property type="match status" value="1"/>
</dbReference>
<dbReference type="NCBIfam" id="TIGR01161">
    <property type="entry name" value="purK"/>
    <property type="match status" value="1"/>
</dbReference>
<evidence type="ECO:0000256" key="5">
    <source>
        <dbReference type="HAMAP-Rule" id="MF_01928"/>
    </source>
</evidence>
<sequence>MTRPRTDDRLHGTPRERTLGILGGGQLAQMLAAAALPLGVRCVVLEPDAQAPARLNAEHLHAAYTDAAGLERLRACDAVTLEFENVPVDATTQLDGRVPLRPAPGVLHLSKHRAREKAALTAAGAGVAPYRSIETPGDLPGALDAVGGHGILKTSELGYDGKGQVRVQPGDDLHAAWTALGSVPCVLEGLVPFVREVSLGVARGPDGTLSFGPLVENEHREGILRRSVFPASSSPDTALQARTLARAVAEAWNVTGFITLEFFELQDGTLLVNEVAPRVHNSGHLTQDGGGVSQFEVAVRAALGFPLQDFQPLLPCAMVNILGWPEGPGTDRQEPDWDALDRIPGTHLHLYHKTNKPGRKLGHVNVVGHTREELLQRVKTVERTLESYQS</sequence>
<dbReference type="Gene3D" id="3.40.50.20">
    <property type="match status" value="1"/>
</dbReference>
<evidence type="ECO:0000259" key="7">
    <source>
        <dbReference type="PROSITE" id="PS50975"/>
    </source>
</evidence>
<comment type="caution">
    <text evidence="8">The sequence shown here is derived from an EMBL/GenBank/DDBJ whole genome shotgun (WGS) entry which is preliminary data.</text>
</comment>
<accession>A0A917UT95</accession>
<dbReference type="GO" id="GO:0046872">
    <property type="term" value="F:metal ion binding"/>
    <property type="evidence" value="ECO:0007669"/>
    <property type="project" value="InterPro"/>
</dbReference>
<gene>
    <name evidence="5 6 8" type="primary">purK</name>
    <name evidence="8" type="ORF">GCM10008939_29450</name>
</gene>
<dbReference type="GO" id="GO:0005829">
    <property type="term" value="C:cytosol"/>
    <property type="evidence" value="ECO:0007669"/>
    <property type="project" value="TreeGrafter"/>
</dbReference>
<dbReference type="EMBL" id="BMOE01000012">
    <property type="protein sequence ID" value="GGJ83738.1"/>
    <property type="molecule type" value="Genomic_DNA"/>
</dbReference>
<proteinExistence type="inferred from homology"/>
<feature type="binding site" evidence="5">
    <location>
        <begin position="188"/>
        <end position="191"/>
    </location>
    <ligand>
        <name>ATP</name>
        <dbReference type="ChEBI" id="CHEBI:30616"/>
    </ligand>
</feature>
<dbReference type="GO" id="GO:0006189">
    <property type="term" value="P:'de novo' IMP biosynthetic process"/>
    <property type="evidence" value="ECO:0007669"/>
    <property type="project" value="UniProtKB-UniRule"/>
</dbReference>
<dbReference type="NCBIfam" id="NF004679">
    <property type="entry name" value="PRK06019.1-5"/>
    <property type="match status" value="1"/>
</dbReference>
<keyword evidence="9" id="KW-1185">Reference proteome</keyword>
<comment type="function">
    <text evidence="5">Catalyzes the ATP-dependent conversion of 5-aminoimidazole ribonucleotide (AIR) and HCO(3)(-) to N5-carboxyaminoimidazole ribonucleotide (N5-CAIR).</text>
</comment>